<keyword evidence="3 7" id="KW-0808">Transferase</keyword>
<protein>
    <submittedName>
        <fullName evidence="6 7">Methyltransferase</fullName>
        <ecNumber evidence="6">2.1.1.-</ecNumber>
    </submittedName>
</protein>
<evidence type="ECO:0000256" key="1">
    <source>
        <dbReference type="ARBA" id="ARBA00007967"/>
    </source>
</evidence>
<dbReference type="GO" id="GO:0046872">
    <property type="term" value="F:metal ion binding"/>
    <property type="evidence" value="ECO:0007669"/>
    <property type="project" value="UniProtKB-KW"/>
</dbReference>
<dbReference type="PANTHER" id="PTHR31009">
    <property type="entry name" value="S-ADENOSYL-L-METHIONINE:CARBOXYL METHYLTRANSFERASE FAMILY PROTEIN"/>
    <property type="match status" value="1"/>
</dbReference>
<dbReference type="InterPro" id="IPR029063">
    <property type="entry name" value="SAM-dependent_MTases_sf"/>
</dbReference>
<evidence type="ECO:0000313" key="8">
    <source>
        <dbReference type="Proteomes" id="UP000215914"/>
    </source>
</evidence>
<dbReference type="OrthoDB" id="1523883at2759"/>
<sequence length="459" mass="52088">MPEEHLGLGQMALRLSPTPSPRFYGNPSLLSPLPLTATPHMPHRRALVQGLHLQPLSATSYCHYLSPPPPLPNLNGRPFFSGDGDNLIDVLHMNDGNGDSSYASNSFLQEHAIRRALPYIKHTIMDMANRDVFFNSCFMIADLGCSSGMNTLLVASSIINIVHDVCQENNRKTPQFQVCLNDLFVNDFNTLFKLLPNFYEDLKKDKGENIGPCFVSAVPGSFYGRLFPDKSLHFVHSSYSIQWLSQVPEGLECNELNIYISKTSPFNILRAYGKQFHTDFTRFLQLRHKELVHGGHMILVLPGRSEVDPTSDDCWSLWDLLTISLLELLKEGLVRESDINSFNLPFYLPCEDELMNIIQDDGSFSLDSMDAYEVNWDPHDTDYTNMKDLNIEPNHTHGKNTTKKNTAKVIRAITEPLLTYHFGSSIIDVLFKKYEKHVTKHLAINKTRQFTIVISLTKK</sequence>
<dbReference type="Pfam" id="PF03492">
    <property type="entry name" value="Methyltransf_7"/>
    <property type="match status" value="1"/>
</dbReference>
<dbReference type="EC" id="2.1.1.-" evidence="6"/>
<dbReference type="Proteomes" id="UP000215914">
    <property type="component" value="Chromosome 13"/>
</dbReference>
<dbReference type="GO" id="GO:0008757">
    <property type="term" value="F:S-adenosylmethionine-dependent methyltransferase activity"/>
    <property type="evidence" value="ECO:0000318"/>
    <property type="project" value="GO_Central"/>
</dbReference>
<reference evidence="6" key="3">
    <citation type="submission" date="2020-06" db="EMBL/GenBank/DDBJ databases">
        <title>Helianthus annuus Genome sequencing and assembly Release 2.</title>
        <authorList>
            <person name="Gouzy J."/>
            <person name="Langlade N."/>
            <person name="Munos S."/>
        </authorList>
    </citation>
    <scope>NUCLEOTIDE SEQUENCE</scope>
    <source>
        <tissue evidence="6">Leaves</tissue>
    </source>
</reference>
<accession>A0A251SR98</accession>
<gene>
    <name evidence="7" type="ORF">HannXRQ_Chr13g0397951</name>
    <name evidence="6" type="ORF">HanXRQr2_Chr13g0581941</name>
</gene>
<dbReference type="SUPFAM" id="SSF53335">
    <property type="entry name" value="S-adenosyl-L-methionine-dependent methyltransferases"/>
    <property type="match status" value="1"/>
</dbReference>
<dbReference type="InterPro" id="IPR042086">
    <property type="entry name" value="MeTrfase_capping"/>
</dbReference>
<dbReference type="InterPro" id="IPR005299">
    <property type="entry name" value="MeTrfase_7"/>
</dbReference>
<keyword evidence="8" id="KW-1185">Reference proteome</keyword>
<keyword evidence="5" id="KW-0460">Magnesium</keyword>
<dbReference type="Gene3D" id="3.40.50.150">
    <property type="entry name" value="Vaccinia Virus protein VP39"/>
    <property type="match status" value="1"/>
</dbReference>
<evidence type="ECO:0000256" key="2">
    <source>
        <dbReference type="ARBA" id="ARBA00022603"/>
    </source>
</evidence>
<dbReference type="GO" id="GO:0032259">
    <property type="term" value="P:methylation"/>
    <property type="evidence" value="ECO:0000318"/>
    <property type="project" value="GO_Central"/>
</dbReference>
<dbReference type="AlphaFoldDB" id="A0A251SR98"/>
<reference evidence="6 8" key="1">
    <citation type="journal article" date="2017" name="Nature">
        <title>The sunflower genome provides insights into oil metabolism, flowering and Asterid evolution.</title>
        <authorList>
            <person name="Badouin H."/>
            <person name="Gouzy J."/>
            <person name="Grassa C.J."/>
            <person name="Murat F."/>
            <person name="Staton S.E."/>
            <person name="Cottret L."/>
            <person name="Lelandais-Briere C."/>
            <person name="Owens G.L."/>
            <person name="Carrere S."/>
            <person name="Mayjonade B."/>
            <person name="Legrand L."/>
            <person name="Gill N."/>
            <person name="Kane N.C."/>
            <person name="Bowers J.E."/>
            <person name="Hubner S."/>
            <person name="Bellec A."/>
            <person name="Berard A."/>
            <person name="Berges H."/>
            <person name="Blanchet N."/>
            <person name="Boniface M.C."/>
            <person name="Brunel D."/>
            <person name="Catrice O."/>
            <person name="Chaidir N."/>
            <person name="Claudel C."/>
            <person name="Donnadieu C."/>
            <person name="Faraut T."/>
            <person name="Fievet G."/>
            <person name="Helmstetter N."/>
            <person name="King M."/>
            <person name="Knapp S.J."/>
            <person name="Lai Z."/>
            <person name="Le Paslier M.C."/>
            <person name="Lippi Y."/>
            <person name="Lorenzon L."/>
            <person name="Mandel J.R."/>
            <person name="Marage G."/>
            <person name="Marchand G."/>
            <person name="Marquand E."/>
            <person name="Bret-Mestries E."/>
            <person name="Morien E."/>
            <person name="Nambeesan S."/>
            <person name="Nguyen T."/>
            <person name="Pegot-Espagnet P."/>
            <person name="Pouilly N."/>
            <person name="Raftis F."/>
            <person name="Sallet E."/>
            <person name="Schiex T."/>
            <person name="Thomas J."/>
            <person name="Vandecasteele C."/>
            <person name="Vares D."/>
            <person name="Vear F."/>
            <person name="Vautrin S."/>
            <person name="Crespi M."/>
            <person name="Mangin B."/>
            <person name="Burke J.M."/>
            <person name="Salse J."/>
            <person name="Munos S."/>
            <person name="Vincourt P."/>
            <person name="Rieseberg L.H."/>
            <person name="Langlade N.B."/>
        </authorList>
    </citation>
    <scope>NUCLEOTIDE SEQUENCE [LARGE SCALE GENOMIC DNA]</scope>
    <source>
        <strain evidence="8">cv. SF193</strain>
        <tissue evidence="6">Leaves</tissue>
    </source>
</reference>
<dbReference type="InParanoid" id="A0A251SR98"/>
<evidence type="ECO:0000313" key="6">
    <source>
        <dbReference type="EMBL" id="KAF5772838.1"/>
    </source>
</evidence>
<comment type="similarity">
    <text evidence="1">Belongs to the methyltransferase superfamily. Type-7 methyltransferase family.</text>
</comment>
<dbReference type="Gramene" id="mRNA:HanXRQr2_Chr13g0581941">
    <property type="protein sequence ID" value="mRNA:HanXRQr2_Chr13g0581941"/>
    <property type="gene ID" value="HanXRQr2_Chr13g0581941"/>
</dbReference>
<evidence type="ECO:0000256" key="5">
    <source>
        <dbReference type="ARBA" id="ARBA00022842"/>
    </source>
</evidence>
<proteinExistence type="inferred from homology"/>
<dbReference type="OMA" id="NALCKEW"/>
<name>A0A251SR98_HELAN</name>
<dbReference type="EMBL" id="CM007902">
    <property type="protein sequence ID" value="OTG01063.1"/>
    <property type="molecule type" value="Genomic_DNA"/>
</dbReference>
<organism evidence="7 8">
    <name type="scientific">Helianthus annuus</name>
    <name type="common">Common sunflower</name>
    <dbReference type="NCBI Taxonomy" id="4232"/>
    <lineage>
        <taxon>Eukaryota</taxon>
        <taxon>Viridiplantae</taxon>
        <taxon>Streptophyta</taxon>
        <taxon>Embryophyta</taxon>
        <taxon>Tracheophyta</taxon>
        <taxon>Spermatophyta</taxon>
        <taxon>Magnoliopsida</taxon>
        <taxon>eudicotyledons</taxon>
        <taxon>Gunneridae</taxon>
        <taxon>Pentapetalae</taxon>
        <taxon>asterids</taxon>
        <taxon>campanulids</taxon>
        <taxon>Asterales</taxon>
        <taxon>Asteraceae</taxon>
        <taxon>Asteroideae</taxon>
        <taxon>Heliantheae alliance</taxon>
        <taxon>Heliantheae</taxon>
        <taxon>Helianthus</taxon>
    </lineage>
</organism>
<dbReference type="EMBL" id="MNCJ02000328">
    <property type="protein sequence ID" value="KAF5772838.1"/>
    <property type="molecule type" value="Genomic_DNA"/>
</dbReference>
<dbReference type="Gene3D" id="1.10.1200.270">
    <property type="entry name" value="Methyltransferase, alpha-helical capping domain"/>
    <property type="match status" value="1"/>
</dbReference>
<keyword evidence="4" id="KW-0479">Metal-binding</keyword>
<keyword evidence="2 7" id="KW-0489">Methyltransferase</keyword>
<dbReference type="FunCoup" id="A0A251SR98">
    <property type="interactions" value="87"/>
</dbReference>
<reference evidence="7" key="2">
    <citation type="submission" date="2017-02" db="EMBL/GenBank/DDBJ databases">
        <title>Sunflower complete genome.</title>
        <authorList>
            <person name="Langlade N."/>
            <person name="Munos S."/>
        </authorList>
    </citation>
    <scope>NUCLEOTIDE SEQUENCE [LARGE SCALE GENOMIC DNA]</scope>
    <source>
        <tissue evidence="7">Leaves</tissue>
    </source>
</reference>
<evidence type="ECO:0000313" key="7">
    <source>
        <dbReference type="EMBL" id="OTG01063.1"/>
    </source>
</evidence>
<evidence type="ECO:0000256" key="4">
    <source>
        <dbReference type="ARBA" id="ARBA00022723"/>
    </source>
</evidence>
<evidence type="ECO:0000256" key="3">
    <source>
        <dbReference type="ARBA" id="ARBA00022679"/>
    </source>
</evidence>